<gene>
    <name evidence="1" type="ORF">O181_023671</name>
</gene>
<dbReference type="EMBL" id="AVOT02007459">
    <property type="protein sequence ID" value="MBW0483956.1"/>
    <property type="molecule type" value="Genomic_DNA"/>
</dbReference>
<sequence length="83" mass="9550">MLQTLEDMVRIFYAYGLELQDCDVLTHYCCTLFPELELASKTSIHACTNQTPTILEEGWNCRLPRDSLRKDLVEIHPTAASFE</sequence>
<evidence type="ECO:0000313" key="1">
    <source>
        <dbReference type="EMBL" id="MBW0483956.1"/>
    </source>
</evidence>
<dbReference type="AlphaFoldDB" id="A0A9Q3GXW1"/>
<protein>
    <submittedName>
        <fullName evidence="1">Uncharacterized protein</fullName>
    </submittedName>
</protein>
<comment type="caution">
    <text evidence="1">The sequence shown here is derived from an EMBL/GenBank/DDBJ whole genome shotgun (WGS) entry which is preliminary data.</text>
</comment>
<organism evidence="1 2">
    <name type="scientific">Austropuccinia psidii MF-1</name>
    <dbReference type="NCBI Taxonomy" id="1389203"/>
    <lineage>
        <taxon>Eukaryota</taxon>
        <taxon>Fungi</taxon>
        <taxon>Dikarya</taxon>
        <taxon>Basidiomycota</taxon>
        <taxon>Pucciniomycotina</taxon>
        <taxon>Pucciniomycetes</taxon>
        <taxon>Pucciniales</taxon>
        <taxon>Sphaerophragmiaceae</taxon>
        <taxon>Austropuccinia</taxon>
    </lineage>
</organism>
<dbReference type="OrthoDB" id="2595244at2759"/>
<keyword evidence="2" id="KW-1185">Reference proteome</keyword>
<proteinExistence type="predicted"/>
<accession>A0A9Q3GXW1</accession>
<reference evidence="1" key="1">
    <citation type="submission" date="2021-03" db="EMBL/GenBank/DDBJ databases">
        <title>Draft genome sequence of rust myrtle Austropuccinia psidii MF-1, a brazilian biotype.</title>
        <authorList>
            <person name="Quecine M.C."/>
            <person name="Pachon D.M.R."/>
            <person name="Bonatelli M.L."/>
            <person name="Correr F.H."/>
            <person name="Franceschini L.M."/>
            <person name="Leite T.F."/>
            <person name="Margarido G.R.A."/>
            <person name="Almeida C.A."/>
            <person name="Ferrarezi J.A."/>
            <person name="Labate C.A."/>
        </authorList>
    </citation>
    <scope>NUCLEOTIDE SEQUENCE</scope>
    <source>
        <strain evidence="1">MF-1</strain>
    </source>
</reference>
<name>A0A9Q3GXW1_9BASI</name>
<evidence type="ECO:0000313" key="2">
    <source>
        <dbReference type="Proteomes" id="UP000765509"/>
    </source>
</evidence>
<dbReference type="Proteomes" id="UP000765509">
    <property type="component" value="Unassembled WGS sequence"/>
</dbReference>